<accession>A0A2V4NUF8</accession>
<name>A0A2V4NUF8_9RHOB</name>
<keyword evidence="3" id="KW-1185">Reference proteome</keyword>
<evidence type="ECO:0000256" key="1">
    <source>
        <dbReference type="SAM" id="SignalP"/>
    </source>
</evidence>
<comment type="caution">
    <text evidence="2">The sequence shown here is derived from an EMBL/GenBank/DDBJ whole genome shotgun (WGS) entry which is preliminary data.</text>
</comment>
<feature type="signal peptide" evidence="1">
    <location>
        <begin position="1"/>
        <end position="20"/>
    </location>
</feature>
<sequence length="109" mass="11358">MKSFLVTVVGVVATATAAQAVELTGGAIELSYSAFMDETDLDKVSVSGSLEVAFNRNISAQFDLGNDSFGTTDLSIGSVGLHGIYHVSDVTSLGAYYTRDNFDIGPVAV</sequence>
<dbReference type="Proteomes" id="UP000248012">
    <property type="component" value="Unassembled WGS sequence"/>
</dbReference>
<dbReference type="AlphaFoldDB" id="A0A2V4NUF8"/>
<reference evidence="2 3" key="1">
    <citation type="submission" date="2018-05" db="EMBL/GenBank/DDBJ databases">
        <title>Oceanovita maritima gen. nov., sp. nov., a marine bacterium in the family Rhodobacteraceae isolated from surface seawater of Lundu port Xiamen, China.</title>
        <authorList>
            <person name="Hetharua B.H."/>
            <person name="Min D."/>
            <person name="Liao H."/>
            <person name="Tian Y."/>
        </authorList>
    </citation>
    <scope>NUCLEOTIDE SEQUENCE [LARGE SCALE GENOMIC DNA]</scope>
    <source>
        <strain evidence="2 3">FSX-11</strain>
    </source>
</reference>
<dbReference type="EMBL" id="QFVT01000003">
    <property type="protein sequence ID" value="PYC48616.1"/>
    <property type="molecule type" value="Genomic_DNA"/>
</dbReference>
<dbReference type="OrthoDB" id="7686946at2"/>
<proteinExistence type="predicted"/>
<protein>
    <recommendedName>
        <fullName evidence="4">Porin</fullName>
    </recommendedName>
</protein>
<evidence type="ECO:0008006" key="4">
    <source>
        <dbReference type="Google" id="ProtNLM"/>
    </source>
</evidence>
<keyword evidence="1" id="KW-0732">Signal</keyword>
<gene>
    <name evidence="2" type="ORF">DI396_06560</name>
</gene>
<dbReference type="RefSeq" id="WP_110795348.1">
    <property type="nucleotide sequence ID" value="NZ_KZ826482.1"/>
</dbReference>
<evidence type="ECO:0000313" key="3">
    <source>
        <dbReference type="Proteomes" id="UP000248012"/>
    </source>
</evidence>
<feature type="chain" id="PRO_5016152859" description="Porin" evidence="1">
    <location>
        <begin position="21"/>
        <end position="109"/>
    </location>
</feature>
<organism evidence="2 3">
    <name type="scientific">Litorivita pollutaquae</name>
    <dbReference type="NCBI Taxonomy" id="2200892"/>
    <lineage>
        <taxon>Bacteria</taxon>
        <taxon>Pseudomonadati</taxon>
        <taxon>Pseudomonadota</taxon>
        <taxon>Alphaproteobacteria</taxon>
        <taxon>Rhodobacterales</taxon>
        <taxon>Paracoccaceae</taxon>
        <taxon>Litorivita</taxon>
    </lineage>
</organism>
<evidence type="ECO:0000313" key="2">
    <source>
        <dbReference type="EMBL" id="PYC48616.1"/>
    </source>
</evidence>